<dbReference type="PANTHER" id="PTHR30244:SF34">
    <property type="entry name" value="DTDP-4-AMINO-4,6-DIDEOXYGALACTOSE TRANSAMINASE"/>
    <property type="match status" value="1"/>
</dbReference>
<evidence type="ECO:0000256" key="1">
    <source>
        <dbReference type="ARBA" id="ARBA00037999"/>
    </source>
</evidence>
<keyword evidence="4" id="KW-1185">Reference proteome</keyword>
<dbReference type="InterPro" id="IPR015422">
    <property type="entry name" value="PyrdxlP-dep_Trfase_small"/>
</dbReference>
<dbReference type="CDD" id="cd00616">
    <property type="entry name" value="AHBA_syn"/>
    <property type="match status" value="1"/>
</dbReference>
<dbReference type="Proteomes" id="UP001219584">
    <property type="component" value="Chromosome"/>
</dbReference>
<dbReference type="RefSeq" id="WP_278318681.1">
    <property type="nucleotide sequence ID" value="NZ_CP121464.1"/>
</dbReference>
<proteinExistence type="inferred from homology"/>
<keyword evidence="2" id="KW-0663">Pyridoxal phosphate</keyword>
<dbReference type="PANTHER" id="PTHR30244">
    <property type="entry name" value="TRANSAMINASE"/>
    <property type="match status" value="1"/>
</dbReference>
<dbReference type="InterPro" id="IPR015421">
    <property type="entry name" value="PyrdxlP-dep_Trfase_major"/>
</dbReference>
<dbReference type="InterPro" id="IPR015424">
    <property type="entry name" value="PyrdxlP-dep_Trfase"/>
</dbReference>
<evidence type="ECO:0000313" key="3">
    <source>
        <dbReference type="EMBL" id="WFR82131.1"/>
    </source>
</evidence>
<evidence type="ECO:0000256" key="2">
    <source>
        <dbReference type="RuleBase" id="RU004508"/>
    </source>
</evidence>
<comment type="similarity">
    <text evidence="1 2">Belongs to the DegT/DnrJ/EryC1 family.</text>
</comment>
<keyword evidence="3" id="KW-0032">Aminotransferase</keyword>
<dbReference type="SUPFAM" id="SSF53383">
    <property type="entry name" value="PLP-dependent transferases"/>
    <property type="match status" value="1"/>
</dbReference>
<dbReference type="InterPro" id="IPR000653">
    <property type="entry name" value="DegT/StrS_aminotransferase"/>
</dbReference>
<protein>
    <submittedName>
        <fullName evidence="3">Aminotransferase class I/II-fold pyridoxal phosphate-dependent enzyme</fullName>
    </submittedName>
</protein>
<dbReference type="EMBL" id="CP121464">
    <property type="protein sequence ID" value="WFR82131.1"/>
    <property type="molecule type" value="Genomic_DNA"/>
</dbReference>
<dbReference type="PIRSF" id="PIRSF000390">
    <property type="entry name" value="PLP_StrS"/>
    <property type="match status" value="1"/>
</dbReference>
<dbReference type="GO" id="GO:0008483">
    <property type="term" value="F:transaminase activity"/>
    <property type="evidence" value="ECO:0007669"/>
    <property type="project" value="UniProtKB-KW"/>
</dbReference>
<evidence type="ECO:0000313" key="4">
    <source>
        <dbReference type="Proteomes" id="UP001219584"/>
    </source>
</evidence>
<sequence length="396" mass="43269">MNIPAFALFGAAPAFESPLPVGQLYFPSWERYESAFRDIFERQYYTNQGPLTAQLEARLQDFLGVRHVICVSNATIGLMMAAEAMQLRGKVILPAFTFVASAQSLSWTGLEPVFCDADASTGQIDLAQIEALIDDEVSAIMGVNLWGGACDPLALEALARKHGLQLYFDSAHAFGCALGDRKIGNFGQLEVFSFHATKILSASEGGCISTNDDELAARLRNIRSSYGAGHTVPVVKTSNGRMSEAQAAIALMSLEDFPANQQNNAAQFQAYADGLRDIPGITLTQPGGVSFSNYQYLVCSIDSERFGLTRDRLMELLKAENVLARRYFYPGIHRCIPYAEQFPAYQSRLPQTDTLCASSMQLPIGALLTLEDIARICELLARAQQDATAIEQHARA</sequence>
<name>A0ABY8ICK8_9BURK</name>
<dbReference type="Pfam" id="PF01041">
    <property type="entry name" value="DegT_DnrJ_EryC1"/>
    <property type="match status" value="1"/>
</dbReference>
<dbReference type="Gene3D" id="3.90.1150.10">
    <property type="entry name" value="Aspartate Aminotransferase, domain 1"/>
    <property type="match status" value="1"/>
</dbReference>
<keyword evidence="3" id="KW-0808">Transferase</keyword>
<accession>A0ABY8ICK8</accession>
<organism evidence="3 4">
    <name type="scientific">Janthinobacterium rivuli</name>
    <dbReference type="NCBI Taxonomy" id="2751478"/>
    <lineage>
        <taxon>Bacteria</taxon>
        <taxon>Pseudomonadati</taxon>
        <taxon>Pseudomonadota</taxon>
        <taxon>Betaproteobacteria</taxon>
        <taxon>Burkholderiales</taxon>
        <taxon>Oxalobacteraceae</taxon>
        <taxon>Janthinobacterium</taxon>
    </lineage>
</organism>
<dbReference type="Gene3D" id="3.40.640.10">
    <property type="entry name" value="Type I PLP-dependent aspartate aminotransferase-like (Major domain)"/>
    <property type="match status" value="1"/>
</dbReference>
<gene>
    <name evidence="3" type="ORF">P9875_13595</name>
</gene>
<reference evidence="3 4" key="1">
    <citation type="submission" date="2023-04" db="EMBL/GenBank/DDBJ databases">
        <title>Nanopore sequencing of Janthinobacterium from water.</title>
        <authorList>
            <person name="Ciuchcinski K."/>
            <person name="Rokowska A."/>
            <person name="Dziewit L."/>
        </authorList>
    </citation>
    <scope>NUCLEOTIDE SEQUENCE [LARGE SCALE GENOMIC DNA]</scope>
    <source>
        <strain evidence="3 4">DEMB2</strain>
    </source>
</reference>